<feature type="transmembrane region" description="Helical" evidence="1">
    <location>
        <begin position="162"/>
        <end position="183"/>
    </location>
</feature>
<feature type="transmembrane region" description="Helical" evidence="1">
    <location>
        <begin position="264"/>
        <end position="285"/>
    </location>
</feature>
<evidence type="ECO:0000256" key="1">
    <source>
        <dbReference type="SAM" id="Phobius"/>
    </source>
</evidence>
<feature type="transmembrane region" description="Helical" evidence="1">
    <location>
        <begin position="78"/>
        <end position="97"/>
    </location>
</feature>
<keyword evidence="2" id="KW-0675">Receptor</keyword>
<feature type="transmembrane region" description="Helical" evidence="1">
    <location>
        <begin position="337"/>
        <end position="357"/>
    </location>
</feature>
<protein>
    <submittedName>
        <fullName evidence="2">Gustatory receptor 26</fullName>
    </submittedName>
</protein>
<keyword evidence="1" id="KW-1133">Transmembrane helix</keyword>
<feature type="transmembrane region" description="Helical" evidence="1">
    <location>
        <begin position="122"/>
        <end position="142"/>
    </location>
</feature>
<evidence type="ECO:0000313" key="2">
    <source>
        <dbReference type="EMBL" id="DAA06382.1"/>
    </source>
</evidence>
<keyword evidence="1" id="KW-0812">Transmembrane</keyword>
<organism evidence="2">
    <name type="scientific">Bombyx mori</name>
    <name type="common">Silk moth</name>
    <dbReference type="NCBI Taxonomy" id="7091"/>
    <lineage>
        <taxon>Eukaryota</taxon>
        <taxon>Metazoa</taxon>
        <taxon>Ecdysozoa</taxon>
        <taxon>Arthropoda</taxon>
        <taxon>Hexapoda</taxon>
        <taxon>Insecta</taxon>
        <taxon>Pterygota</taxon>
        <taxon>Neoptera</taxon>
        <taxon>Endopterygota</taxon>
        <taxon>Lepidoptera</taxon>
        <taxon>Glossata</taxon>
        <taxon>Ditrysia</taxon>
        <taxon>Bombycoidea</taxon>
        <taxon>Bombycidae</taxon>
        <taxon>Bombycinae</taxon>
        <taxon>Bombyx</taxon>
    </lineage>
</organism>
<accession>B7FF35</accession>
<gene>
    <name evidence="2" type="primary">Gr26</name>
</gene>
<proteinExistence type="predicted"/>
<reference evidence="2" key="1">
    <citation type="journal article" date="2008" name="Insect Mol. Biol.">
        <title>The gustatory receptor family in the silkworm moth Bombyx mori is characterized by a large expansion of a single lineage of putative bitter receptors.</title>
        <authorList>
            <person name="Wanner K.W."/>
            <person name="Robertson H.M."/>
        </authorList>
    </citation>
    <scope>NUCLEOTIDE SEQUENCE</scope>
</reference>
<sequence>MNKTKIYRKKLDKNERLVCSVQPAMFARLIVGLYYDIKVSNRVKWMIKSYCISLSSFICYLIIFRDDNFSLHPKLTSVMEYITYVTFSFLTCDKYLFRYLRFNPRTDGYPIFLYLCKKFEKFFKIIICLFVSFKILGVVLMMQSWPILSTPKYIWGTLALHFLWLASHMGRLVFILVYGILFCRMRTIRIIFENRGFQNTPQNRLTPKRYILMYEAVLNSIESVDFPVKFLIFTFICCFAPKLVVSLFEIMEEMKKGELSLTTFIWFLVELSPSYLFLLLSAIALDLVSEDVQELLSITIDRRLNCKNEKERSEIQEFFQYLRNNPFNYTLWQVVSLNLRTLLVATSFSIANVIAIMQIKNSKI</sequence>
<feature type="transmembrane region" description="Helical" evidence="1">
    <location>
        <begin position="45"/>
        <end position="63"/>
    </location>
</feature>
<name>B7FF35_BOMMO</name>
<keyword evidence="1" id="KW-0472">Membrane</keyword>
<dbReference type="EMBL" id="BK006602">
    <property type="protein sequence ID" value="DAA06382.1"/>
    <property type="molecule type" value="Genomic_DNA"/>
</dbReference>
<dbReference type="AlphaFoldDB" id="B7FF35"/>